<sequence>MALNGRDGAAIPVEEVAIEIEELATSLERIMSDDLYMSPKCCIFKTPKILSRHNEKAYIPNAFSIGPLHHSNQNLKRTEKIKYKYLRGLINRSENPKKKLREFIEAIQRIESEARECYAGLVKYNPDEFVKMLVVDGCFLIELFRKDSKLVPRDEDDPVFTMSCIFQFLYHDLILLENQIPWLVLDCLFEMTKEENGNSEPLVQLAIEFFANMFSSAPSPVYDPNLLAKSKHILDLLRNWLIAPIYPTQSNEVSEWQPFPSATEIKESGILFKKHEDAKSILDIRFDKGILEIPNLLIQETTETIFRNLISFEQCSREYPPIVTCYAILLDNLINTVKDVNILCSSDIIDNWLNPEDATQFFNKLYLDAYVKIFYYLNLCKEVNAYRKRRWPRWRAAYMHNYFGTPWVIASQIVAAIVLILTFLQTLFSII</sequence>
<evidence type="ECO:0000313" key="3">
    <source>
        <dbReference type="Proteomes" id="UP000008311"/>
    </source>
</evidence>
<proteinExistence type="predicted"/>
<keyword evidence="3" id="KW-1185">Reference proteome</keyword>
<dbReference type="InParanoid" id="B9RBK8"/>
<keyword evidence="1" id="KW-0812">Transmembrane</keyword>
<dbReference type="OrthoDB" id="591587at2759"/>
<dbReference type="AlphaFoldDB" id="B9RBK8"/>
<dbReference type="EMBL" id="EQ973774">
    <property type="protein sequence ID" value="EEF50929.1"/>
    <property type="molecule type" value="Genomic_DNA"/>
</dbReference>
<keyword evidence="1" id="KW-0472">Membrane</keyword>
<keyword evidence="1" id="KW-1133">Transmembrane helix</keyword>
<dbReference type="KEGG" id="rcu:8271477"/>
<dbReference type="PANTHER" id="PTHR31170">
    <property type="entry name" value="BNAC04G53230D PROTEIN"/>
    <property type="match status" value="1"/>
</dbReference>
<dbReference type="Pfam" id="PF03140">
    <property type="entry name" value="DUF247"/>
    <property type="match status" value="1"/>
</dbReference>
<protein>
    <submittedName>
        <fullName evidence="2">Uncharacterized protein</fullName>
    </submittedName>
</protein>
<dbReference type="STRING" id="3988.B9RBK8"/>
<gene>
    <name evidence="2" type="ORF">RCOM_1677920</name>
</gene>
<dbReference type="eggNOG" id="ENOG502QV2F">
    <property type="taxonomic scope" value="Eukaryota"/>
</dbReference>
<organism evidence="2 3">
    <name type="scientific">Ricinus communis</name>
    <name type="common">Castor bean</name>
    <dbReference type="NCBI Taxonomy" id="3988"/>
    <lineage>
        <taxon>Eukaryota</taxon>
        <taxon>Viridiplantae</taxon>
        <taxon>Streptophyta</taxon>
        <taxon>Embryophyta</taxon>
        <taxon>Tracheophyta</taxon>
        <taxon>Spermatophyta</taxon>
        <taxon>Magnoliopsida</taxon>
        <taxon>eudicotyledons</taxon>
        <taxon>Gunneridae</taxon>
        <taxon>Pentapetalae</taxon>
        <taxon>rosids</taxon>
        <taxon>fabids</taxon>
        <taxon>Malpighiales</taxon>
        <taxon>Euphorbiaceae</taxon>
        <taxon>Acalyphoideae</taxon>
        <taxon>Acalypheae</taxon>
        <taxon>Ricinus</taxon>
    </lineage>
</organism>
<dbReference type="Proteomes" id="UP000008311">
    <property type="component" value="Unassembled WGS sequence"/>
</dbReference>
<name>B9RBK8_RICCO</name>
<reference evidence="3" key="1">
    <citation type="journal article" date="2010" name="Nat. Biotechnol.">
        <title>Draft genome sequence of the oilseed species Ricinus communis.</title>
        <authorList>
            <person name="Chan A.P."/>
            <person name="Crabtree J."/>
            <person name="Zhao Q."/>
            <person name="Lorenzi H."/>
            <person name="Orvis J."/>
            <person name="Puiu D."/>
            <person name="Melake-Berhan A."/>
            <person name="Jones K.M."/>
            <person name="Redman J."/>
            <person name="Chen G."/>
            <person name="Cahoon E.B."/>
            <person name="Gedil M."/>
            <person name="Stanke M."/>
            <person name="Haas B.J."/>
            <person name="Wortman J.R."/>
            <person name="Fraser-Liggett C.M."/>
            <person name="Ravel J."/>
            <person name="Rabinowicz P.D."/>
        </authorList>
    </citation>
    <scope>NUCLEOTIDE SEQUENCE [LARGE SCALE GENOMIC DNA]</scope>
    <source>
        <strain evidence="3">cv. Hale</strain>
    </source>
</reference>
<dbReference type="InterPro" id="IPR004158">
    <property type="entry name" value="DUF247_pln"/>
</dbReference>
<dbReference type="PANTHER" id="PTHR31170:SF17">
    <property type="match status" value="1"/>
</dbReference>
<evidence type="ECO:0000313" key="2">
    <source>
        <dbReference type="EMBL" id="EEF50929.1"/>
    </source>
</evidence>
<feature type="transmembrane region" description="Helical" evidence="1">
    <location>
        <begin position="407"/>
        <end position="428"/>
    </location>
</feature>
<evidence type="ECO:0000256" key="1">
    <source>
        <dbReference type="SAM" id="Phobius"/>
    </source>
</evidence>
<accession>B9RBK8</accession>